<proteinExistence type="predicted"/>
<evidence type="ECO:0008006" key="3">
    <source>
        <dbReference type="Google" id="ProtNLM"/>
    </source>
</evidence>
<accession>A0ABU2RED9</accession>
<comment type="caution">
    <text evidence="1">The sequence shown here is derived from an EMBL/GenBank/DDBJ whole genome shotgun (WGS) entry which is preliminary data.</text>
</comment>
<dbReference type="EMBL" id="JAVRET010000165">
    <property type="protein sequence ID" value="MDT0413640.1"/>
    <property type="molecule type" value="Genomic_DNA"/>
</dbReference>
<organism evidence="1 2">
    <name type="scientific">Streptomyces evansiae</name>
    <dbReference type="NCBI Taxonomy" id="3075535"/>
    <lineage>
        <taxon>Bacteria</taxon>
        <taxon>Bacillati</taxon>
        <taxon>Actinomycetota</taxon>
        <taxon>Actinomycetes</taxon>
        <taxon>Kitasatosporales</taxon>
        <taxon>Streptomycetaceae</taxon>
        <taxon>Streptomyces</taxon>
    </lineage>
</organism>
<protein>
    <recommendedName>
        <fullName evidence="3">Secreted protein</fullName>
    </recommendedName>
</protein>
<evidence type="ECO:0000313" key="2">
    <source>
        <dbReference type="Proteomes" id="UP001183610"/>
    </source>
</evidence>
<reference evidence="2" key="1">
    <citation type="submission" date="2023-07" db="EMBL/GenBank/DDBJ databases">
        <title>30 novel species of actinomycetes from the DSMZ collection.</title>
        <authorList>
            <person name="Nouioui I."/>
        </authorList>
    </citation>
    <scope>NUCLEOTIDE SEQUENCE [LARGE SCALE GENOMIC DNA]</scope>
    <source>
        <strain evidence="2">DSM 41979</strain>
    </source>
</reference>
<sequence length="97" mass="10267">MLQRTSSASTTLPMLTVYCAASMPRLVSSAHPTAHAKPCRRCAKYWKTASGTNMAMFATTSARTISSSSGAGHAKLWRGRHQMVPCAVNGPIGKTVA</sequence>
<dbReference type="Proteomes" id="UP001183610">
    <property type="component" value="Unassembled WGS sequence"/>
</dbReference>
<name>A0ABU2RED9_9ACTN</name>
<evidence type="ECO:0000313" key="1">
    <source>
        <dbReference type="EMBL" id="MDT0413640.1"/>
    </source>
</evidence>
<gene>
    <name evidence="1" type="ORF">RM698_32005</name>
</gene>
<keyword evidence="2" id="KW-1185">Reference proteome</keyword>